<organism evidence="1 2">
    <name type="scientific">Nocardioides mesophilus</name>
    <dbReference type="NCBI Taxonomy" id="433659"/>
    <lineage>
        <taxon>Bacteria</taxon>
        <taxon>Bacillati</taxon>
        <taxon>Actinomycetota</taxon>
        <taxon>Actinomycetes</taxon>
        <taxon>Propionibacteriales</taxon>
        <taxon>Nocardioidaceae</taxon>
        <taxon>Nocardioides</taxon>
    </lineage>
</organism>
<dbReference type="Gene3D" id="3.30.70.100">
    <property type="match status" value="1"/>
</dbReference>
<dbReference type="Proteomes" id="UP000515947">
    <property type="component" value="Chromosome"/>
</dbReference>
<dbReference type="AlphaFoldDB" id="A0A7G9REA5"/>
<protein>
    <submittedName>
        <fullName evidence="1">L-rhamnose mutarotase</fullName>
    </submittedName>
</protein>
<accession>A0A7G9REA5</accession>
<dbReference type="RefSeq" id="WP_187579774.1">
    <property type="nucleotide sequence ID" value="NZ_CP060713.1"/>
</dbReference>
<dbReference type="PANTHER" id="PTHR34389">
    <property type="entry name" value="L-RHAMNOSE MUTAROTASE"/>
    <property type="match status" value="1"/>
</dbReference>
<gene>
    <name evidence="1" type="ORF">H9L09_05960</name>
</gene>
<dbReference type="InterPro" id="IPR008000">
    <property type="entry name" value="Rham/fucose_mutarotase"/>
</dbReference>
<dbReference type="SUPFAM" id="SSF54909">
    <property type="entry name" value="Dimeric alpha+beta barrel"/>
    <property type="match status" value="1"/>
</dbReference>
<keyword evidence="2" id="KW-1185">Reference proteome</keyword>
<dbReference type="InterPro" id="IPR011008">
    <property type="entry name" value="Dimeric_a/b-barrel"/>
</dbReference>
<dbReference type="GO" id="GO:0016857">
    <property type="term" value="F:racemase and epimerase activity, acting on carbohydrates and derivatives"/>
    <property type="evidence" value="ECO:0007669"/>
    <property type="project" value="InterPro"/>
</dbReference>
<dbReference type="Pfam" id="PF05336">
    <property type="entry name" value="rhaM"/>
    <property type="match status" value="1"/>
</dbReference>
<dbReference type="KEGG" id="nmes:H9L09_05960"/>
<name>A0A7G9REA5_9ACTN</name>
<proteinExistence type="predicted"/>
<dbReference type="PANTHER" id="PTHR34389:SF2">
    <property type="entry name" value="L-RHAMNOSE MUTAROTASE"/>
    <property type="match status" value="1"/>
</dbReference>
<evidence type="ECO:0000313" key="2">
    <source>
        <dbReference type="Proteomes" id="UP000515947"/>
    </source>
</evidence>
<sequence>MARYCFCLQVRPDQMDEYVRRHQAVWPDMLAALRDSGWSNYSLFLRDDGLLVGYVDADDLDAAQAAMAATEVNGLWQESMASLFTGLDGRPPDEGLVLLPEVFHLEDQLVALNGTEPANLEGRHEQRDHDA</sequence>
<reference evidence="1 2" key="1">
    <citation type="submission" date="2020-08" db="EMBL/GenBank/DDBJ databases">
        <title>Genome sequence of Nocardioides mesophilus KACC 16243T.</title>
        <authorList>
            <person name="Hyun D.-W."/>
            <person name="Bae J.-W."/>
        </authorList>
    </citation>
    <scope>NUCLEOTIDE SEQUENCE [LARGE SCALE GENOMIC DNA]</scope>
    <source>
        <strain evidence="1 2">KACC 16243</strain>
    </source>
</reference>
<dbReference type="EMBL" id="CP060713">
    <property type="protein sequence ID" value="QNN53930.1"/>
    <property type="molecule type" value="Genomic_DNA"/>
</dbReference>
<dbReference type="GO" id="GO:0019301">
    <property type="term" value="P:rhamnose catabolic process"/>
    <property type="evidence" value="ECO:0007669"/>
    <property type="project" value="TreeGrafter"/>
</dbReference>
<evidence type="ECO:0000313" key="1">
    <source>
        <dbReference type="EMBL" id="QNN53930.1"/>
    </source>
</evidence>